<organism evidence="3 4">
    <name type="scientific">Diaporthe ampelina</name>
    <dbReference type="NCBI Taxonomy" id="1214573"/>
    <lineage>
        <taxon>Eukaryota</taxon>
        <taxon>Fungi</taxon>
        <taxon>Dikarya</taxon>
        <taxon>Ascomycota</taxon>
        <taxon>Pezizomycotina</taxon>
        <taxon>Sordariomycetes</taxon>
        <taxon>Sordariomycetidae</taxon>
        <taxon>Diaporthales</taxon>
        <taxon>Diaporthaceae</taxon>
        <taxon>Diaporthe</taxon>
    </lineage>
</organism>
<dbReference type="Proteomes" id="UP000034680">
    <property type="component" value="Unassembled WGS sequence"/>
</dbReference>
<evidence type="ECO:0000259" key="2">
    <source>
        <dbReference type="PROSITE" id="PS50213"/>
    </source>
</evidence>
<dbReference type="AlphaFoldDB" id="A0A0G2FAL1"/>
<dbReference type="STRING" id="1214573.A0A0G2FAL1"/>
<comment type="caution">
    <text evidence="3">The sequence shown here is derived from an EMBL/GenBank/DDBJ whole genome shotgun (WGS) entry which is preliminary data.</text>
</comment>
<dbReference type="InterPro" id="IPR050904">
    <property type="entry name" value="Adhesion/Biosynth-related"/>
</dbReference>
<reference evidence="3 4" key="1">
    <citation type="submission" date="2015-05" db="EMBL/GenBank/DDBJ databases">
        <title>Distinctive expansion of gene families associated with plant cell wall degradation and secondary metabolism in the genomes of grapevine trunk pathogens.</title>
        <authorList>
            <person name="Lawrence D.P."/>
            <person name="Travadon R."/>
            <person name="Rolshausen P.E."/>
            <person name="Baumgartner K."/>
        </authorList>
    </citation>
    <scope>NUCLEOTIDE SEQUENCE [LARGE SCALE GENOMIC DNA]</scope>
    <source>
        <strain evidence="3">DA912</strain>
    </source>
</reference>
<dbReference type="SMART" id="SM00554">
    <property type="entry name" value="FAS1"/>
    <property type="match status" value="2"/>
</dbReference>
<evidence type="ECO:0000256" key="1">
    <source>
        <dbReference type="SAM" id="MobiDB-lite"/>
    </source>
</evidence>
<feature type="region of interest" description="Disordered" evidence="1">
    <location>
        <begin position="453"/>
        <end position="473"/>
    </location>
</feature>
<evidence type="ECO:0000313" key="3">
    <source>
        <dbReference type="EMBL" id="KKY31707.1"/>
    </source>
</evidence>
<proteinExistence type="predicted"/>
<accession>A0A0G2FAL1</accession>
<dbReference type="PROSITE" id="PS50213">
    <property type="entry name" value="FAS1"/>
    <property type="match status" value="2"/>
</dbReference>
<dbReference type="SUPFAM" id="SSF82153">
    <property type="entry name" value="FAS1 domain"/>
    <property type="match status" value="2"/>
</dbReference>
<sequence>MRSHAILPLAAAASAFVVPDIETFSQLPVHGQAPHHDDSSWRDWFPSADSISSSVHDVVDPLSSGVEETFHAVKGRLETELESFFDEDATSAVEELDASDKPRRGGPHDKSNLTIYQLISQSKYTTKFAELVDEHEDIVQLLNSTSANYTLFVPVDSAFEHIPKDKKPSKEFVESVLKYHIGLGLYPAGRVLVTHTLPTALDEPLLGNKPQRLRTSVGLLSGVRVNFYSKVVAVDIGAKNGVIHAVKSLLVPPPFVGRELSLFPGKFSTLLLAYDKTDFTAFIHGQVLNGSTIFAPDNQAFQKLGPGANAFLFNTETGLKYLKAILKYHIVANETVYSDAYYSSSAAAGEEEEEGGGGRVQDDVGRGHYHLDLPTLLGDKRLAVDVARWAGFIRVKINGYIPIAVQDGIAKNGVIHVPANVLIPPHKHHKGGEGSPVNGEISVEELKERLAGYVEGEESEEQGDKAAGMEVEL</sequence>
<dbReference type="Pfam" id="PF02469">
    <property type="entry name" value="Fasciclin"/>
    <property type="match status" value="2"/>
</dbReference>
<feature type="domain" description="FAS1" evidence="2">
    <location>
        <begin position="112"/>
        <end position="250"/>
    </location>
</feature>
<dbReference type="InterPro" id="IPR000782">
    <property type="entry name" value="FAS1_domain"/>
</dbReference>
<dbReference type="InterPro" id="IPR036378">
    <property type="entry name" value="FAS1_dom_sf"/>
</dbReference>
<dbReference type="PANTHER" id="PTHR10900">
    <property type="entry name" value="PERIOSTIN-RELATED"/>
    <property type="match status" value="1"/>
</dbReference>
<keyword evidence="4" id="KW-1185">Reference proteome</keyword>
<feature type="domain" description="FAS1" evidence="2">
    <location>
        <begin position="254"/>
        <end position="422"/>
    </location>
</feature>
<gene>
    <name evidence="3" type="ORF">UCDDA912_g08340</name>
</gene>
<dbReference type="EMBL" id="LCUC01000365">
    <property type="protein sequence ID" value="KKY31707.1"/>
    <property type="molecule type" value="Genomic_DNA"/>
</dbReference>
<reference evidence="3 4" key="2">
    <citation type="submission" date="2015-05" db="EMBL/GenBank/DDBJ databases">
        <authorList>
            <person name="Morales-Cruz A."/>
            <person name="Amrine K.C."/>
            <person name="Cantu D."/>
        </authorList>
    </citation>
    <scope>NUCLEOTIDE SEQUENCE [LARGE SCALE GENOMIC DNA]</scope>
    <source>
        <strain evidence="3">DA912</strain>
    </source>
</reference>
<dbReference type="Gene3D" id="2.30.180.10">
    <property type="entry name" value="FAS1 domain"/>
    <property type="match status" value="2"/>
</dbReference>
<dbReference type="OrthoDB" id="7700931at2759"/>
<dbReference type="PANTHER" id="PTHR10900:SF125">
    <property type="entry name" value="FAS1 DOMAIN-CONTAINING PROTEIN YLR001C"/>
    <property type="match status" value="1"/>
</dbReference>
<name>A0A0G2FAL1_9PEZI</name>
<evidence type="ECO:0000313" key="4">
    <source>
        <dbReference type="Proteomes" id="UP000034680"/>
    </source>
</evidence>
<protein>
    <submittedName>
        <fullName evidence="3">Putative fasciclin domain family protein</fullName>
    </submittedName>
</protein>